<dbReference type="Proteomes" id="UP000184387">
    <property type="component" value="Unassembled WGS sequence"/>
</dbReference>
<gene>
    <name evidence="4" type="primary">fliE</name>
    <name evidence="6" type="ORF">SAMN02745194_01154</name>
</gene>
<evidence type="ECO:0000313" key="6">
    <source>
        <dbReference type="EMBL" id="SHI81822.1"/>
    </source>
</evidence>
<dbReference type="InterPro" id="IPR001624">
    <property type="entry name" value="FliE"/>
</dbReference>
<organism evidence="6 7">
    <name type="scientific">Muricoccus roseus</name>
    <dbReference type="NCBI Taxonomy" id="198092"/>
    <lineage>
        <taxon>Bacteria</taxon>
        <taxon>Pseudomonadati</taxon>
        <taxon>Pseudomonadota</taxon>
        <taxon>Alphaproteobacteria</taxon>
        <taxon>Acetobacterales</taxon>
        <taxon>Roseomonadaceae</taxon>
        <taxon>Muricoccus</taxon>
    </lineage>
</organism>
<dbReference type="RefSeq" id="WP_073132498.1">
    <property type="nucleotide sequence ID" value="NZ_FQZF01000005.1"/>
</dbReference>
<name>A0A1M6E8N5_9PROT</name>
<dbReference type="EMBL" id="FQZF01000005">
    <property type="protein sequence ID" value="SHI81822.1"/>
    <property type="molecule type" value="Genomic_DNA"/>
</dbReference>
<dbReference type="HAMAP" id="MF_00724">
    <property type="entry name" value="FliE"/>
    <property type="match status" value="1"/>
</dbReference>
<keyword evidence="6" id="KW-0966">Cell projection</keyword>
<reference evidence="6 7" key="1">
    <citation type="submission" date="2016-11" db="EMBL/GenBank/DDBJ databases">
        <authorList>
            <person name="Jaros S."/>
            <person name="Januszkiewicz K."/>
            <person name="Wedrychowicz H."/>
        </authorList>
    </citation>
    <scope>NUCLEOTIDE SEQUENCE [LARGE SCALE GENOMIC DNA]</scope>
    <source>
        <strain evidence="6 7">DSM 14916</strain>
    </source>
</reference>
<sequence length="99" mass="9787">MPAPIGAAGAAAAYRSATSPTPAAGNAAEGFGGALKRAIEGAVESGRQADAASTGAMLGQVSVTDTVLAVSRAELALQTAVAVRDRVVSAYQDVMRMPI</sequence>
<proteinExistence type="inferred from homology"/>
<dbReference type="STRING" id="198092.SAMN02745194_01154"/>
<keyword evidence="6" id="KW-0282">Flagellum</keyword>
<dbReference type="Pfam" id="PF02049">
    <property type="entry name" value="FliE"/>
    <property type="match status" value="1"/>
</dbReference>
<evidence type="ECO:0000256" key="3">
    <source>
        <dbReference type="ARBA" id="ARBA00023143"/>
    </source>
</evidence>
<dbReference type="OrthoDB" id="8481852at2"/>
<dbReference type="GO" id="GO:0071973">
    <property type="term" value="P:bacterial-type flagellum-dependent cell motility"/>
    <property type="evidence" value="ECO:0007669"/>
    <property type="project" value="InterPro"/>
</dbReference>
<evidence type="ECO:0000313" key="7">
    <source>
        <dbReference type="Proteomes" id="UP000184387"/>
    </source>
</evidence>
<evidence type="ECO:0000256" key="5">
    <source>
        <dbReference type="NCBIfam" id="TIGR00205"/>
    </source>
</evidence>
<evidence type="ECO:0000256" key="1">
    <source>
        <dbReference type="ARBA" id="ARBA00004117"/>
    </source>
</evidence>
<keyword evidence="7" id="KW-1185">Reference proteome</keyword>
<dbReference type="GO" id="GO:0009425">
    <property type="term" value="C:bacterial-type flagellum basal body"/>
    <property type="evidence" value="ECO:0007669"/>
    <property type="project" value="UniProtKB-SubCell"/>
</dbReference>
<keyword evidence="6" id="KW-0969">Cilium</keyword>
<keyword evidence="3 4" id="KW-0975">Bacterial flagellum</keyword>
<dbReference type="GO" id="GO:0003774">
    <property type="term" value="F:cytoskeletal motor activity"/>
    <property type="evidence" value="ECO:0007669"/>
    <property type="project" value="InterPro"/>
</dbReference>
<dbReference type="AlphaFoldDB" id="A0A1M6E8N5"/>
<dbReference type="NCBIfam" id="TIGR00205">
    <property type="entry name" value="fliE"/>
    <property type="match status" value="1"/>
</dbReference>
<accession>A0A1M6E8N5</accession>
<dbReference type="PANTHER" id="PTHR34653:SF1">
    <property type="entry name" value="FLAGELLAR HOOK-BASAL BODY COMPLEX PROTEIN FLIE"/>
    <property type="match status" value="1"/>
</dbReference>
<dbReference type="PANTHER" id="PTHR34653">
    <property type="match status" value="1"/>
</dbReference>
<dbReference type="PRINTS" id="PR01006">
    <property type="entry name" value="FLGHOOKFLIE"/>
</dbReference>
<dbReference type="GO" id="GO:0005198">
    <property type="term" value="F:structural molecule activity"/>
    <property type="evidence" value="ECO:0007669"/>
    <property type="project" value="UniProtKB-UniRule"/>
</dbReference>
<comment type="subcellular location">
    <subcellularLocation>
        <location evidence="1 4">Bacterial flagellum basal body</location>
    </subcellularLocation>
</comment>
<evidence type="ECO:0000256" key="4">
    <source>
        <dbReference type="HAMAP-Rule" id="MF_00724"/>
    </source>
</evidence>
<evidence type="ECO:0000256" key="2">
    <source>
        <dbReference type="ARBA" id="ARBA00009272"/>
    </source>
</evidence>
<comment type="similarity">
    <text evidence="2 4">Belongs to the FliE family.</text>
</comment>
<protein>
    <recommendedName>
        <fullName evidence="4 5">Flagellar hook-basal body complex protein FliE</fullName>
    </recommendedName>
</protein>